<evidence type="ECO:0000259" key="1">
    <source>
        <dbReference type="PROSITE" id="PS50093"/>
    </source>
</evidence>
<dbReference type="InterPro" id="IPR015943">
    <property type="entry name" value="WD40/YVTN_repeat-like_dom_sf"/>
</dbReference>
<dbReference type="InterPro" id="IPR035986">
    <property type="entry name" value="PKD_dom_sf"/>
</dbReference>
<comment type="caution">
    <text evidence="2">The sequence shown here is derived from an EMBL/GenBank/DDBJ whole genome shotgun (WGS) entry which is preliminary data.</text>
</comment>
<dbReference type="InterPro" id="IPR022409">
    <property type="entry name" value="PKD/Chitinase_dom"/>
</dbReference>
<dbReference type="SMART" id="SM00564">
    <property type="entry name" value="PQQ"/>
    <property type="match status" value="3"/>
</dbReference>
<sequence>MTIKLKISHLKALSFCALLLLSTLSMVSANGVGEDPDDFWTQFQHNALKTGFTYSSAPYSDPVVLWRGTTNPPQSAVSVSPVITDEMAYILISGGNVCAYNKTSGDLVWSSETKDGSLQTSIPAYGNGKVIVAVNDLYNNGYLFAFNASNGDELWNVSVTEGNFACPVTYFDHRIYVADGLKGGISTKYYYCYDDEGNLLWKHVNNDTAGFLWCGASIVEDYMIYPTHEGKLVSLYRTNGTFVDEVDITTDLSFSRSDLGRIRASVSYNDGYIYTTSEDTYTEGYIWKVGFDPVNGVFIDDGWGIRRGFSTSTPVVHDGKVYVGQGEHGYTGDLTCLNASDGSLLWSYPTDAGVKCSPVISIQENETYIYFTGAKTNSSLYCVDQDGQLAWQYNPPDDYGYILQGAAISDGKVFFGTDGGYLYCLEEAPHEAPMPDFTADPTSGYDTLSVDLTDHSTNYPTTWSWDMDDDGIIDHTDQNPTHYYDAPGVYTVTLNVSNVYGNNILSKTDYIAVEADWNPWNDPDSEGLPDGTYITLTEVIDAYNCFRNGTPAPETGATIDLTNVIDMYNAFRHGNPM</sequence>
<dbReference type="InterPro" id="IPR002372">
    <property type="entry name" value="PQQ_rpt_dom"/>
</dbReference>
<dbReference type="PROSITE" id="PS50093">
    <property type="entry name" value="PKD"/>
    <property type="match status" value="1"/>
</dbReference>
<dbReference type="SMART" id="SM00089">
    <property type="entry name" value="PKD"/>
    <property type="match status" value="1"/>
</dbReference>
<organism evidence="2 3">
    <name type="scientific">Methanococcoides seepicolus</name>
    <dbReference type="NCBI Taxonomy" id="2828780"/>
    <lineage>
        <taxon>Archaea</taxon>
        <taxon>Methanobacteriati</taxon>
        <taxon>Methanobacteriota</taxon>
        <taxon>Stenosarchaea group</taxon>
        <taxon>Methanomicrobia</taxon>
        <taxon>Methanosarcinales</taxon>
        <taxon>Methanosarcinaceae</taxon>
        <taxon>Methanococcoides</taxon>
    </lineage>
</organism>
<dbReference type="Pfam" id="PF13360">
    <property type="entry name" value="PQQ_2"/>
    <property type="match status" value="2"/>
</dbReference>
<dbReference type="InterPro" id="IPR000601">
    <property type="entry name" value="PKD_dom"/>
</dbReference>
<dbReference type="InterPro" id="IPR011047">
    <property type="entry name" value="Quinoprotein_ADH-like_sf"/>
</dbReference>
<dbReference type="SUPFAM" id="SSF49299">
    <property type="entry name" value="PKD domain"/>
    <property type="match status" value="1"/>
</dbReference>
<dbReference type="PANTHER" id="PTHR34512">
    <property type="entry name" value="CELL SURFACE PROTEIN"/>
    <property type="match status" value="1"/>
</dbReference>
<evidence type="ECO:0000313" key="3">
    <source>
        <dbReference type="Proteomes" id="UP001056766"/>
    </source>
</evidence>
<dbReference type="InterPro" id="IPR018391">
    <property type="entry name" value="PQQ_b-propeller_rpt"/>
</dbReference>
<feature type="domain" description="PKD" evidence="1">
    <location>
        <begin position="433"/>
        <end position="514"/>
    </location>
</feature>
<dbReference type="Proteomes" id="UP001056766">
    <property type="component" value="Unassembled WGS sequence"/>
</dbReference>
<protein>
    <submittedName>
        <fullName evidence="2">PQQ-binding-like beta-propeller repeat protein</fullName>
    </submittedName>
</protein>
<name>A0A9E4ZH29_9EURY</name>
<dbReference type="EMBL" id="JAGSOI010000033">
    <property type="protein sequence ID" value="MCM1987059.1"/>
    <property type="molecule type" value="Genomic_DNA"/>
</dbReference>
<reference evidence="2" key="1">
    <citation type="journal article" date="2021" name="mSystems">
        <title>Bacteria and Archaea Synergistically Convert Glycine Betaine to Biogenic Methane in the Formosa Cold Seep of the South China Sea.</title>
        <authorList>
            <person name="Li L."/>
            <person name="Zhang W."/>
            <person name="Zhang S."/>
            <person name="Song L."/>
            <person name="Sun Q."/>
            <person name="Zhang H."/>
            <person name="Xiang H."/>
            <person name="Dong X."/>
        </authorList>
    </citation>
    <scope>NUCLEOTIDE SEQUENCE</scope>
    <source>
        <strain evidence="2">LLY</strain>
    </source>
</reference>
<dbReference type="AlphaFoldDB" id="A0A9E4ZH29"/>
<gene>
    <name evidence="2" type="ORF">KDK67_08680</name>
</gene>
<dbReference type="RefSeq" id="WP_250868405.1">
    <property type="nucleotide sequence ID" value="NZ_JAGSOI010000033.1"/>
</dbReference>
<dbReference type="PANTHER" id="PTHR34512:SF30">
    <property type="entry name" value="OUTER MEMBRANE PROTEIN ASSEMBLY FACTOR BAMB"/>
    <property type="match status" value="1"/>
</dbReference>
<dbReference type="SUPFAM" id="SSF50998">
    <property type="entry name" value="Quinoprotein alcohol dehydrogenase-like"/>
    <property type="match status" value="2"/>
</dbReference>
<accession>A0A9E4ZH29</accession>
<keyword evidence="3" id="KW-1185">Reference proteome</keyword>
<dbReference type="FunFam" id="2.60.40.10:FF:000270">
    <property type="entry name" value="Cell surface protein"/>
    <property type="match status" value="1"/>
</dbReference>
<dbReference type="InterPro" id="IPR013783">
    <property type="entry name" value="Ig-like_fold"/>
</dbReference>
<dbReference type="Gene3D" id="2.40.10.480">
    <property type="match status" value="1"/>
</dbReference>
<dbReference type="CDD" id="cd00146">
    <property type="entry name" value="PKD"/>
    <property type="match status" value="1"/>
</dbReference>
<dbReference type="Pfam" id="PF18911">
    <property type="entry name" value="PKD_4"/>
    <property type="match status" value="1"/>
</dbReference>
<proteinExistence type="predicted"/>
<dbReference type="Gene3D" id="2.130.10.10">
    <property type="entry name" value="YVTN repeat-like/Quinoprotein amine dehydrogenase"/>
    <property type="match status" value="1"/>
</dbReference>
<reference evidence="2" key="2">
    <citation type="submission" date="2021-04" db="EMBL/GenBank/DDBJ databases">
        <authorList>
            <person name="Dong X."/>
        </authorList>
    </citation>
    <scope>NUCLEOTIDE SEQUENCE</scope>
    <source>
        <strain evidence="2">LLY</strain>
    </source>
</reference>
<evidence type="ECO:0000313" key="2">
    <source>
        <dbReference type="EMBL" id="MCM1987059.1"/>
    </source>
</evidence>
<dbReference type="Gene3D" id="2.60.40.10">
    <property type="entry name" value="Immunoglobulins"/>
    <property type="match status" value="1"/>
</dbReference>